<dbReference type="AlphaFoldDB" id="A0AAD9NPQ8"/>
<dbReference type="GO" id="GO:0007156">
    <property type="term" value="P:homophilic cell adhesion via plasma membrane adhesion molecules"/>
    <property type="evidence" value="ECO:0007669"/>
    <property type="project" value="TreeGrafter"/>
</dbReference>
<dbReference type="InterPro" id="IPR036179">
    <property type="entry name" value="Ig-like_dom_sf"/>
</dbReference>
<dbReference type="Gene3D" id="2.60.40.10">
    <property type="entry name" value="Immunoglobulins"/>
    <property type="match status" value="2"/>
</dbReference>
<feature type="compositionally biased region" description="Basic and acidic residues" evidence="3">
    <location>
        <begin position="213"/>
        <end position="226"/>
    </location>
</feature>
<feature type="compositionally biased region" description="Polar residues" evidence="3">
    <location>
        <begin position="235"/>
        <end position="244"/>
    </location>
</feature>
<feature type="region of interest" description="Disordered" evidence="3">
    <location>
        <begin position="1"/>
        <end position="33"/>
    </location>
</feature>
<feature type="domain" description="Ig-like" evidence="4">
    <location>
        <begin position="10"/>
        <end position="91"/>
    </location>
</feature>
<sequence length="257" mass="28529">MWLDDGLQTPTVTLAPEASKSSQRGSVTSTCRATGRPAPRVYWVDDVTNSTRSVTTNASGLEATMTLQNATAHDSGRLRCVAENEAGMAMTYFHIYCVLVNNKNIMQELGPVQQNFFPCLRYNIRGFPSPNVTWLRDGVPLRRTNIVLDKPDPRWRDGRDAHELIGCLVFKMSTHLYNDVYTVVATNAYGSASRSVNVTILKPPGGGFPPAPRDLRPPKLDPDAFRRSTRPRHTFVSSTRSPLSNADPERVNTFTCT</sequence>
<reference evidence="5" key="1">
    <citation type="journal article" date="2023" name="Mol. Biol. Evol.">
        <title>Third-Generation Sequencing Reveals the Adaptive Role of the Epigenome in Three Deep-Sea Polychaetes.</title>
        <authorList>
            <person name="Perez M."/>
            <person name="Aroh O."/>
            <person name="Sun Y."/>
            <person name="Lan Y."/>
            <person name="Juniper S.K."/>
            <person name="Young C.R."/>
            <person name="Angers B."/>
            <person name="Qian P.Y."/>
        </authorList>
    </citation>
    <scope>NUCLEOTIDE SEQUENCE</scope>
    <source>
        <strain evidence="5">R07B-5</strain>
    </source>
</reference>
<dbReference type="SMART" id="SM00408">
    <property type="entry name" value="IGc2"/>
    <property type="match status" value="1"/>
</dbReference>
<keyword evidence="2" id="KW-1015">Disulfide bond</keyword>
<evidence type="ECO:0000256" key="2">
    <source>
        <dbReference type="ARBA" id="ARBA00023157"/>
    </source>
</evidence>
<comment type="caution">
    <text evidence="5">The sequence shown here is derived from an EMBL/GenBank/DDBJ whole genome shotgun (WGS) entry which is preliminary data.</text>
</comment>
<dbReference type="PANTHER" id="PTHR45080:SF8">
    <property type="entry name" value="IG-LIKE DOMAIN-CONTAINING PROTEIN"/>
    <property type="match status" value="1"/>
</dbReference>
<evidence type="ECO:0000259" key="4">
    <source>
        <dbReference type="PROSITE" id="PS50835"/>
    </source>
</evidence>
<evidence type="ECO:0000256" key="1">
    <source>
        <dbReference type="ARBA" id="ARBA00022729"/>
    </source>
</evidence>
<feature type="region of interest" description="Disordered" evidence="3">
    <location>
        <begin position="203"/>
        <end position="257"/>
    </location>
</feature>
<keyword evidence="6" id="KW-1185">Reference proteome</keyword>
<evidence type="ECO:0000313" key="6">
    <source>
        <dbReference type="Proteomes" id="UP001209878"/>
    </source>
</evidence>
<dbReference type="EMBL" id="JAODUO010000682">
    <property type="protein sequence ID" value="KAK2176111.1"/>
    <property type="molecule type" value="Genomic_DNA"/>
</dbReference>
<name>A0AAD9NPQ8_RIDPI</name>
<organism evidence="5 6">
    <name type="scientific">Ridgeia piscesae</name>
    <name type="common">Tubeworm</name>
    <dbReference type="NCBI Taxonomy" id="27915"/>
    <lineage>
        <taxon>Eukaryota</taxon>
        <taxon>Metazoa</taxon>
        <taxon>Spiralia</taxon>
        <taxon>Lophotrochozoa</taxon>
        <taxon>Annelida</taxon>
        <taxon>Polychaeta</taxon>
        <taxon>Sedentaria</taxon>
        <taxon>Canalipalpata</taxon>
        <taxon>Sabellida</taxon>
        <taxon>Siboglinidae</taxon>
        <taxon>Ridgeia</taxon>
    </lineage>
</organism>
<keyword evidence="1" id="KW-0732">Signal</keyword>
<evidence type="ECO:0000313" key="5">
    <source>
        <dbReference type="EMBL" id="KAK2176111.1"/>
    </source>
</evidence>
<dbReference type="SUPFAM" id="SSF48726">
    <property type="entry name" value="Immunoglobulin"/>
    <property type="match status" value="2"/>
</dbReference>
<evidence type="ECO:0000256" key="3">
    <source>
        <dbReference type="SAM" id="MobiDB-lite"/>
    </source>
</evidence>
<dbReference type="InterPro" id="IPR007110">
    <property type="entry name" value="Ig-like_dom"/>
</dbReference>
<feature type="compositionally biased region" description="Polar residues" evidence="3">
    <location>
        <begin position="19"/>
        <end position="32"/>
    </location>
</feature>
<accession>A0AAD9NPQ8</accession>
<dbReference type="Proteomes" id="UP001209878">
    <property type="component" value="Unassembled WGS sequence"/>
</dbReference>
<dbReference type="PROSITE" id="PS50835">
    <property type="entry name" value="IG_LIKE"/>
    <property type="match status" value="1"/>
</dbReference>
<dbReference type="InterPro" id="IPR013783">
    <property type="entry name" value="Ig-like_fold"/>
</dbReference>
<dbReference type="GO" id="GO:0005886">
    <property type="term" value="C:plasma membrane"/>
    <property type="evidence" value="ECO:0007669"/>
    <property type="project" value="TreeGrafter"/>
</dbReference>
<gene>
    <name evidence="5" type="ORF">NP493_682g00011</name>
</gene>
<proteinExistence type="predicted"/>
<dbReference type="InterPro" id="IPR003598">
    <property type="entry name" value="Ig_sub2"/>
</dbReference>
<protein>
    <recommendedName>
        <fullName evidence="4">Ig-like domain-containing protein</fullName>
    </recommendedName>
</protein>
<dbReference type="InterPro" id="IPR050958">
    <property type="entry name" value="Cell_Adh-Cytoskel_Orgn"/>
</dbReference>
<dbReference type="Pfam" id="PF13927">
    <property type="entry name" value="Ig_3"/>
    <property type="match status" value="1"/>
</dbReference>
<dbReference type="CDD" id="cd00096">
    <property type="entry name" value="Ig"/>
    <property type="match status" value="1"/>
</dbReference>
<dbReference type="PANTHER" id="PTHR45080">
    <property type="entry name" value="CONTACTIN 5"/>
    <property type="match status" value="1"/>
</dbReference>